<comment type="catalytic activity">
    <reaction evidence="8">
        <text>13-octadecanoyloxy-octadecanoate + H2O = 13-hydroxy-octadecanoate + octadecanoate + H(+)</text>
        <dbReference type="Rhea" id="RHEA:52084"/>
        <dbReference type="ChEBI" id="CHEBI:15377"/>
        <dbReference type="ChEBI" id="CHEBI:15378"/>
        <dbReference type="ChEBI" id="CHEBI:25629"/>
        <dbReference type="ChEBI" id="CHEBI:136304"/>
        <dbReference type="ChEBI" id="CHEBI:136335"/>
    </reaction>
    <physiologicalReaction direction="left-to-right" evidence="8">
        <dbReference type="Rhea" id="RHEA:52085"/>
    </physiologicalReaction>
</comment>
<feature type="compositionally biased region" description="Basic residues" evidence="17">
    <location>
        <begin position="233"/>
        <end position="242"/>
    </location>
</feature>
<evidence type="ECO:0000256" key="2">
    <source>
        <dbReference type="ARBA" id="ARBA00004127"/>
    </source>
</evidence>
<feature type="transmembrane region" description="Helical" evidence="18">
    <location>
        <begin position="40"/>
        <end position="64"/>
    </location>
</feature>
<evidence type="ECO:0000256" key="16">
    <source>
        <dbReference type="ARBA" id="ARBA00049428"/>
    </source>
</evidence>
<evidence type="ECO:0000313" key="19">
    <source>
        <dbReference type="Proteomes" id="UP000008854"/>
    </source>
</evidence>
<evidence type="ECO:0000256" key="14">
    <source>
        <dbReference type="ARBA" id="ARBA00049296"/>
    </source>
</evidence>
<comment type="catalytic activity">
    <reaction evidence="15">
        <text>13-(9Z-hexadecenoyloxy)-octadecanoate + H2O = 13-hydroxy-octadecanoate + (9Z)-hexadecenoate + H(+)</text>
        <dbReference type="Rhea" id="RHEA:52076"/>
        <dbReference type="ChEBI" id="CHEBI:15377"/>
        <dbReference type="ChEBI" id="CHEBI:15378"/>
        <dbReference type="ChEBI" id="CHEBI:32372"/>
        <dbReference type="ChEBI" id="CHEBI:136304"/>
        <dbReference type="ChEBI" id="CHEBI:136315"/>
    </reaction>
    <physiologicalReaction direction="left-to-right" evidence="15">
        <dbReference type="Rhea" id="RHEA:52077"/>
    </physiologicalReaction>
</comment>
<evidence type="ECO:0000256" key="11">
    <source>
        <dbReference type="ARBA" id="ARBA00048701"/>
    </source>
</evidence>
<comment type="catalytic activity">
    <reaction evidence="9">
        <text>9-hexadecanoyloxy-octadecanoate + H2O = 9-hydroxy-octadecanoate + hexadecanoate + H(+)</text>
        <dbReference type="Rhea" id="RHEA:52052"/>
        <dbReference type="ChEBI" id="CHEBI:7896"/>
        <dbReference type="ChEBI" id="CHEBI:15377"/>
        <dbReference type="ChEBI" id="CHEBI:15378"/>
        <dbReference type="ChEBI" id="CHEBI:83670"/>
        <dbReference type="ChEBI" id="CHEBI:136286"/>
    </reaction>
    <physiologicalReaction direction="left-to-right" evidence="9">
        <dbReference type="Rhea" id="RHEA:52053"/>
    </physiologicalReaction>
</comment>
<comment type="subcellular location">
    <subcellularLocation>
        <location evidence="2">Endomembrane system</location>
        <topology evidence="2">Multi-pass membrane protein</topology>
    </subcellularLocation>
</comment>
<feature type="transmembrane region" description="Helical" evidence="18">
    <location>
        <begin position="145"/>
        <end position="163"/>
    </location>
</feature>
<evidence type="ECO:0000256" key="17">
    <source>
        <dbReference type="SAM" id="MobiDB-lite"/>
    </source>
</evidence>
<comment type="catalytic activity">
    <reaction evidence="7">
        <text>12-hexadecanoyloxy-octadecanoate + H2O = 12-hydroxyoctadecanoate + hexadecanoate + H(+)</text>
        <dbReference type="Rhea" id="RHEA:52056"/>
        <dbReference type="ChEBI" id="CHEBI:7896"/>
        <dbReference type="ChEBI" id="CHEBI:15377"/>
        <dbReference type="ChEBI" id="CHEBI:15378"/>
        <dbReference type="ChEBI" id="CHEBI:83677"/>
        <dbReference type="ChEBI" id="CHEBI:84201"/>
    </reaction>
    <physiologicalReaction direction="left-to-right" evidence="7">
        <dbReference type="Rhea" id="RHEA:52057"/>
    </physiologicalReaction>
</comment>
<evidence type="ECO:0000256" key="8">
    <source>
        <dbReference type="ARBA" id="ARBA00047427"/>
    </source>
</evidence>
<proteinExistence type="inferred from homology"/>
<keyword evidence="19" id="KW-1185">Reference proteome</keyword>
<dbReference type="Proteomes" id="UP000008854">
    <property type="component" value="Unassembled WGS sequence"/>
</dbReference>
<evidence type="ECO:0000256" key="18">
    <source>
        <dbReference type="SAM" id="Phobius"/>
    </source>
</evidence>
<dbReference type="FunCoup" id="A0A3Q0KF51">
    <property type="interactions" value="646"/>
</dbReference>
<comment type="catalytic activity">
    <reaction evidence="16">
        <text>12-(9Z-hexadecenoyloxy)-octadecanoate + H2O = 12-hydroxyoctadecanoate + (9Z)-hexadecenoate + H(+)</text>
        <dbReference type="Rhea" id="RHEA:52072"/>
        <dbReference type="ChEBI" id="CHEBI:15377"/>
        <dbReference type="ChEBI" id="CHEBI:15378"/>
        <dbReference type="ChEBI" id="CHEBI:32372"/>
        <dbReference type="ChEBI" id="CHEBI:84201"/>
        <dbReference type="ChEBI" id="CHEBI:136312"/>
    </reaction>
    <physiologicalReaction direction="left-to-right" evidence="16">
        <dbReference type="Rhea" id="RHEA:52073"/>
    </physiologicalReaction>
</comment>
<evidence type="ECO:0000256" key="15">
    <source>
        <dbReference type="ARBA" id="ARBA00049322"/>
    </source>
</evidence>
<protein>
    <submittedName>
        <fullName evidence="20">FAR-17a/AIG1-like protein</fullName>
    </submittedName>
</protein>
<feature type="transmembrane region" description="Helical" evidence="18">
    <location>
        <begin position="183"/>
        <end position="204"/>
    </location>
</feature>
<dbReference type="PANTHER" id="PTHR10989">
    <property type="entry name" value="ANDROGEN-INDUCED PROTEIN 1-RELATED"/>
    <property type="match status" value="1"/>
</dbReference>
<evidence type="ECO:0000256" key="6">
    <source>
        <dbReference type="ARBA" id="ARBA00023136"/>
    </source>
</evidence>
<keyword evidence="5 18" id="KW-1133">Transmembrane helix</keyword>
<reference evidence="19" key="1">
    <citation type="journal article" date="2012" name="PLoS Negl. Trop. Dis.">
        <title>A systematically improved high quality genome and transcriptome of the human blood fluke Schistosoma mansoni.</title>
        <authorList>
            <person name="Protasio A.V."/>
            <person name="Tsai I.J."/>
            <person name="Babbage A."/>
            <person name="Nichol S."/>
            <person name="Hunt M."/>
            <person name="Aslett M.A."/>
            <person name="De Silva N."/>
            <person name="Velarde G.S."/>
            <person name="Anderson T.J."/>
            <person name="Clark R.C."/>
            <person name="Davidson C."/>
            <person name="Dillon G.P."/>
            <person name="Holroyd N.E."/>
            <person name="LoVerde P.T."/>
            <person name="Lloyd C."/>
            <person name="McQuillan J."/>
            <person name="Oliveira G."/>
            <person name="Otto T.D."/>
            <person name="Parker-Manuel S.J."/>
            <person name="Quail M.A."/>
            <person name="Wilson R.A."/>
            <person name="Zerlotini A."/>
            <person name="Dunne D.W."/>
            <person name="Berriman M."/>
        </authorList>
    </citation>
    <scope>NUCLEOTIDE SEQUENCE [LARGE SCALE GENOMIC DNA]</scope>
    <source>
        <strain evidence="19">Puerto Rican</strain>
    </source>
</reference>
<evidence type="ECO:0000256" key="13">
    <source>
        <dbReference type="ARBA" id="ARBA00049221"/>
    </source>
</evidence>
<evidence type="ECO:0000256" key="9">
    <source>
        <dbReference type="ARBA" id="ARBA00047863"/>
    </source>
</evidence>
<dbReference type="GO" id="GO:0016020">
    <property type="term" value="C:membrane"/>
    <property type="evidence" value="ECO:0007669"/>
    <property type="project" value="InterPro"/>
</dbReference>
<comment type="catalytic activity">
    <reaction evidence="14">
        <text>13-(9Z-octadecenoyloxy)-octadecanoate + H2O = 13-hydroxy-octadecanoate + (9Z)-octadecenoate + H(+)</text>
        <dbReference type="Rhea" id="RHEA:52064"/>
        <dbReference type="ChEBI" id="CHEBI:15377"/>
        <dbReference type="ChEBI" id="CHEBI:15378"/>
        <dbReference type="ChEBI" id="CHEBI:30823"/>
        <dbReference type="ChEBI" id="CHEBI:136303"/>
        <dbReference type="ChEBI" id="CHEBI:136304"/>
    </reaction>
    <physiologicalReaction direction="left-to-right" evidence="14">
        <dbReference type="Rhea" id="RHEA:52065"/>
    </physiologicalReaction>
</comment>
<organism evidence="19 20">
    <name type="scientific">Schistosoma mansoni</name>
    <name type="common">Blood fluke</name>
    <dbReference type="NCBI Taxonomy" id="6183"/>
    <lineage>
        <taxon>Eukaryota</taxon>
        <taxon>Metazoa</taxon>
        <taxon>Spiralia</taxon>
        <taxon>Lophotrochozoa</taxon>
        <taxon>Platyhelminthes</taxon>
        <taxon>Trematoda</taxon>
        <taxon>Digenea</taxon>
        <taxon>Strigeidida</taxon>
        <taxon>Schistosomatoidea</taxon>
        <taxon>Schistosomatidae</taxon>
        <taxon>Schistosoma</taxon>
    </lineage>
</organism>
<keyword evidence="4 18" id="KW-0812">Transmembrane</keyword>
<evidence type="ECO:0000256" key="1">
    <source>
        <dbReference type="ARBA" id="ARBA00000923"/>
    </source>
</evidence>
<evidence type="ECO:0000256" key="3">
    <source>
        <dbReference type="ARBA" id="ARBA00009300"/>
    </source>
</evidence>
<dbReference type="WBParaSite" id="Smp_043600.1">
    <property type="protein sequence ID" value="Smp_043600.1"/>
    <property type="gene ID" value="Smp_043600"/>
</dbReference>
<evidence type="ECO:0000256" key="4">
    <source>
        <dbReference type="ARBA" id="ARBA00022692"/>
    </source>
</evidence>
<dbReference type="Pfam" id="PF04750">
    <property type="entry name" value="Far-17a_AIG1"/>
    <property type="match status" value="1"/>
</dbReference>
<sequence length="242" mass="28029">MAIVLSVLHRSVALCFFIYIVFYTYQLFHGNDPFHFKDLAFLLRFLTILTISLQIAYYALATPLQYFKIFKMHSSLYSLAFTANLIVCIMFWGIFISDKTLLANESEMKSVPWWYNHACHTIGTPAIIIDALLWRPTIVPISNSILFLLAYFGGYLIYVEYLIRIHSFYPYPVLAVFSDVGRFGFYSVTIMATVLCFGVSVLMVRSLNKTQYKRLSSKTQQRTERKESVPVQSKHKKSKKTD</sequence>
<evidence type="ECO:0000256" key="5">
    <source>
        <dbReference type="ARBA" id="ARBA00022989"/>
    </source>
</evidence>
<dbReference type="GO" id="GO:0012505">
    <property type="term" value="C:endomembrane system"/>
    <property type="evidence" value="ECO:0007669"/>
    <property type="project" value="UniProtKB-SubCell"/>
</dbReference>
<accession>A0A3Q0KF51</accession>
<keyword evidence="6 18" id="KW-0472">Membrane</keyword>
<dbReference type="InParanoid" id="A0A3Q0KF51"/>
<comment type="catalytic activity">
    <reaction evidence="10">
        <text>12-octadecanoyloxy-octadecanoate + H2O = 12-hydroxyoctadecanoate + octadecanoate + H(+)</text>
        <dbReference type="Rhea" id="RHEA:52080"/>
        <dbReference type="ChEBI" id="CHEBI:15377"/>
        <dbReference type="ChEBI" id="CHEBI:15378"/>
        <dbReference type="ChEBI" id="CHEBI:25629"/>
        <dbReference type="ChEBI" id="CHEBI:84201"/>
        <dbReference type="ChEBI" id="CHEBI:136330"/>
    </reaction>
    <physiologicalReaction direction="left-to-right" evidence="10">
        <dbReference type="Rhea" id="RHEA:52081"/>
    </physiologicalReaction>
</comment>
<comment type="catalytic activity">
    <reaction evidence="1">
        <text>9-(9Z-hexadecenoyloxy)-octadecanoate + H2O = (9Z)-hexadecenoate + 9-hydroxy-octadecanoate + H(+)</text>
        <dbReference type="Rhea" id="RHEA:52068"/>
        <dbReference type="ChEBI" id="CHEBI:15377"/>
        <dbReference type="ChEBI" id="CHEBI:15378"/>
        <dbReference type="ChEBI" id="CHEBI:32372"/>
        <dbReference type="ChEBI" id="CHEBI:136286"/>
        <dbReference type="ChEBI" id="CHEBI:136309"/>
    </reaction>
    <physiologicalReaction direction="left-to-right" evidence="1">
        <dbReference type="Rhea" id="RHEA:52069"/>
    </physiologicalReaction>
</comment>
<comment type="catalytic activity">
    <reaction evidence="11">
        <text>12-(9Z-octadecenoyloxy)-octadecanoate + H2O = 12-hydroxyoctadecanoate + (9Z)-octadecenoate + H(+)</text>
        <dbReference type="Rhea" id="RHEA:52060"/>
        <dbReference type="ChEBI" id="CHEBI:15377"/>
        <dbReference type="ChEBI" id="CHEBI:15378"/>
        <dbReference type="ChEBI" id="CHEBI:30823"/>
        <dbReference type="ChEBI" id="CHEBI:84201"/>
        <dbReference type="ChEBI" id="CHEBI:136302"/>
    </reaction>
    <physiologicalReaction direction="left-to-right" evidence="11">
        <dbReference type="Rhea" id="RHEA:52061"/>
    </physiologicalReaction>
</comment>
<name>A0A3Q0KF51_SCHMA</name>
<feature type="region of interest" description="Disordered" evidence="17">
    <location>
        <begin position="215"/>
        <end position="242"/>
    </location>
</feature>
<dbReference type="PANTHER" id="PTHR10989:SF16">
    <property type="entry name" value="AT02829P-RELATED"/>
    <property type="match status" value="1"/>
</dbReference>
<dbReference type="AlphaFoldDB" id="A0A3Q0KF51"/>
<evidence type="ECO:0000313" key="20">
    <source>
        <dbReference type="WBParaSite" id="Smp_043600.1"/>
    </source>
</evidence>
<evidence type="ECO:0000256" key="10">
    <source>
        <dbReference type="ARBA" id="ARBA00048680"/>
    </source>
</evidence>
<dbReference type="InterPro" id="IPR006838">
    <property type="entry name" value="ADTRP_AIG1"/>
</dbReference>
<comment type="similarity">
    <text evidence="3">Belongs to the AIG1 family.</text>
</comment>
<reference evidence="20" key="2">
    <citation type="submission" date="2018-12" db="UniProtKB">
        <authorList>
            <consortium name="WormBaseParasite"/>
        </authorList>
    </citation>
    <scope>IDENTIFICATION</scope>
    <source>
        <strain evidence="20">Puerto Rican</strain>
    </source>
</reference>
<feature type="transmembrane region" description="Helical" evidence="18">
    <location>
        <begin position="7"/>
        <end position="28"/>
    </location>
</feature>
<comment type="catalytic activity">
    <reaction evidence="12">
        <text>9-(9Z-octadecenoyloxy)-octadecanoate + H2O = 9-hydroxy-octadecanoate + (9Z)-octadecenoate + H(+)</text>
        <dbReference type="Rhea" id="RHEA:52048"/>
        <dbReference type="ChEBI" id="CHEBI:15377"/>
        <dbReference type="ChEBI" id="CHEBI:15378"/>
        <dbReference type="ChEBI" id="CHEBI:30823"/>
        <dbReference type="ChEBI" id="CHEBI:136282"/>
        <dbReference type="ChEBI" id="CHEBI:136286"/>
    </reaction>
    <physiologicalReaction direction="left-to-right" evidence="12">
        <dbReference type="Rhea" id="RHEA:52049"/>
    </physiologicalReaction>
</comment>
<evidence type="ECO:0000256" key="7">
    <source>
        <dbReference type="ARBA" id="ARBA00047368"/>
    </source>
</evidence>
<feature type="transmembrane region" description="Helical" evidence="18">
    <location>
        <begin position="76"/>
        <end position="94"/>
    </location>
</feature>
<comment type="catalytic activity">
    <reaction evidence="13">
        <text>9-octadecanoyloxy-octadecanoate + H2O = 9-hydroxy-octadecanoate + octadecanoate + H(+)</text>
        <dbReference type="Rhea" id="RHEA:52096"/>
        <dbReference type="ChEBI" id="CHEBI:15377"/>
        <dbReference type="ChEBI" id="CHEBI:15378"/>
        <dbReference type="ChEBI" id="CHEBI:25629"/>
        <dbReference type="ChEBI" id="CHEBI:136286"/>
        <dbReference type="ChEBI" id="CHEBI:136373"/>
    </reaction>
    <physiologicalReaction direction="left-to-right" evidence="13">
        <dbReference type="Rhea" id="RHEA:52097"/>
    </physiologicalReaction>
</comment>
<evidence type="ECO:0000256" key="12">
    <source>
        <dbReference type="ARBA" id="ARBA00048800"/>
    </source>
</evidence>
<feature type="transmembrane region" description="Helical" evidence="18">
    <location>
        <begin position="114"/>
        <end position="133"/>
    </location>
</feature>